<evidence type="ECO:0000256" key="3">
    <source>
        <dbReference type="ARBA" id="ARBA00023315"/>
    </source>
</evidence>
<dbReference type="PROSITE" id="PS51733">
    <property type="entry name" value="BPL_LPL_CATALYTIC"/>
    <property type="match status" value="1"/>
</dbReference>
<sequence length="241" mass="26394">MSNTGFKYQGQCCPKPVWACLELPVTDYRQALRLQQNLVSARASRALNRDIVLVLQHFPVFTLGNRGGEEHLHVSGDFLEARGISLVETDRGGSITYHGPGQLVAYPVVDLPLNGWLVVDFVHALESVMISIAGQWGVAAQRHALGRGAWVRGKKIGSVGLRVSRKVSFHGLALNVDPHLDPFDWIAPCGLSGIQMTSIARETGGPVSMNKIARSARAHFSSVFNVELEPVPADYVADYWR</sequence>
<gene>
    <name evidence="5" type="primary">lipB</name>
    <name evidence="11" type="ORF">HNR65_001839</name>
</gene>
<dbReference type="GO" id="GO:0009249">
    <property type="term" value="P:protein lipoylation"/>
    <property type="evidence" value="ECO:0007669"/>
    <property type="project" value="InterPro"/>
</dbReference>
<evidence type="ECO:0000259" key="10">
    <source>
        <dbReference type="PROSITE" id="PS51733"/>
    </source>
</evidence>
<dbReference type="PANTHER" id="PTHR10993:SF7">
    <property type="entry name" value="LIPOYLTRANSFERASE 2, MITOCHONDRIAL-RELATED"/>
    <property type="match status" value="1"/>
</dbReference>
<keyword evidence="12" id="KW-1185">Reference proteome</keyword>
<dbReference type="PROSITE" id="PS01313">
    <property type="entry name" value="LIPB"/>
    <property type="match status" value="1"/>
</dbReference>
<dbReference type="EMBL" id="JACDUS010000004">
    <property type="protein sequence ID" value="MBA2881512.1"/>
    <property type="molecule type" value="Genomic_DNA"/>
</dbReference>
<name>A0A7W0C9A1_9BACT</name>
<feature type="domain" description="BPL/LPL catalytic" evidence="10">
    <location>
        <begin position="46"/>
        <end position="228"/>
    </location>
</feature>
<protein>
    <recommendedName>
        <fullName evidence="5 6">Octanoyltransferase</fullName>
        <ecNumber evidence="5 6">2.3.1.181</ecNumber>
    </recommendedName>
    <alternativeName>
        <fullName evidence="5">Lipoate-protein ligase B</fullName>
    </alternativeName>
    <alternativeName>
        <fullName evidence="5">Lipoyl/octanoyl transferase</fullName>
    </alternativeName>
    <alternativeName>
        <fullName evidence="5">Octanoyl-[acyl-carrier-protein]-protein N-octanoyltransferase</fullName>
    </alternativeName>
</protein>
<dbReference type="GO" id="GO:0005737">
    <property type="term" value="C:cytoplasm"/>
    <property type="evidence" value="ECO:0007669"/>
    <property type="project" value="UniProtKB-SubCell"/>
</dbReference>
<keyword evidence="3 5" id="KW-0012">Acyltransferase</keyword>
<proteinExistence type="inferred from homology"/>
<dbReference type="RefSeq" id="WP_181551164.1">
    <property type="nucleotide sequence ID" value="NZ_JACDUS010000004.1"/>
</dbReference>
<comment type="similarity">
    <text evidence="5 6">Belongs to the LipB family.</text>
</comment>
<evidence type="ECO:0000313" key="12">
    <source>
        <dbReference type="Proteomes" id="UP000525298"/>
    </source>
</evidence>
<dbReference type="InterPro" id="IPR020605">
    <property type="entry name" value="Octanoyltransferase_CS"/>
</dbReference>
<dbReference type="PANTHER" id="PTHR10993">
    <property type="entry name" value="OCTANOYLTRANSFERASE"/>
    <property type="match status" value="1"/>
</dbReference>
<dbReference type="InterPro" id="IPR000544">
    <property type="entry name" value="Octanoyltransferase"/>
</dbReference>
<dbReference type="UniPathway" id="UPA00538">
    <property type="reaction ID" value="UER00592"/>
</dbReference>
<evidence type="ECO:0000256" key="2">
    <source>
        <dbReference type="ARBA" id="ARBA00022679"/>
    </source>
</evidence>
<feature type="site" description="Lowers pKa of active site Cys" evidence="5 9">
    <location>
        <position position="155"/>
    </location>
</feature>
<dbReference type="NCBIfam" id="TIGR00214">
    <property type="entry name" value="lipB"/>
    <property type="match status" value="1"/>
</dbReference>
<evidence type="ECO:0000256" key="1">
    <source>
        <dbReference type="ARBA" id="ARBA00004821"/>
    </source>
</evidence>
<evidence type="ECO:0000256" key="5">
    <source>
        <dbReference type="HAMAP-Rule" id="MF_00013"/>
    </source>
</evidence>
<dbReference type="InterPro" id="IPR045864">
    <property type="entry name" value="aa-tRNA-synth_II/BPL/LPL"/>
</dbReference>
<evidence type="ECO:0000256" key="7">
    <source>
        <dbReference type="PIRSR" id="PIRSR016262-1"/>
    </source>
</evidence>
<dbReference type="HAMAP" id="MF_00013">
    <property type="entry name" value="LipB"/>
    <property type="match status" value="1"/>
</dbReference>
<dbReference type="Gene3D" id="3.30.930.10">
    <property type="entry name" value="Bira Bifunctional Protein, Domain 2"/>
    <property type="match status" value="1"/>
</dbReference>
<dbReference type="GO" id="GO:0016874">
    <property type="term" value="F:ligase activity"/>
    <property type="evidence" value="ECO:0007669"/>
    <property type="project" value="UniProtKB-KW"/>
</dbReference>
<dbReference type="EC" id="2.3.1.181" evidence="5 6"/>
<evidence type="ECO:0000313" key="11">
    <source>
        <dbReference type="EMBL" id="MBA2881512.1"/>
    </source>
</evidence>
<dbReference type="SUPFAM" id="SSF55681">
    <property type="entry name" value="Class II aaRS and biotin synthetases"/>
    <property type="match status" value="1"/>
</dbReference>
<dbReference type="Proteomes" id="UP000525298">
    <property type="component" value="Unassembled WGS sequence"/>
</dbReference>
<organism evidence="11 12">
    <name type="scientific">Desulfosalsimonas propionicica</name>
    <dbReference type="NCBI Taxonomy" id="332175"/>
    <lineage>
        <taxon>Bacteria</taxon>
        <taxon>Pseudomonadati</taxon>
        <taxon>Thermodesulfobacteriota</taxon>
        <taxon>Desulfobacteria</taxon>
        <taxon>Desulfobacterales</taxon>
        <taxon>Desulfosalsimonadaceae</taxon>
        <taxon>Desulfosalsimonas</taxon>
    </lineage>
</organism>
<feature type="binding site" evidence="5 8">
    <location>
        <begin position="158"/>
        <end position="160"/>
    </location>
    <ligand>
        <name>substrate</name>
    </ligand>
</feature>
<evidence type="ECO:0000256" key="4">
    <source>
        <dbReference type="ARBA" id="ARBA00024732"/>
    </source>
</evidence>
<feature type="binding site" evidence="5 8">
    <location>
        <begin position="171"/>
        <end position="173"/>
    </location>
    <ligand>
        <name>substrate</name>
    </ligand>
</feature>
<evidence type="ECO:0000256" key="6">
    <source>
        <dbReference type="PIRNR" id="PIRNR016262"/>
    </source>
</evidence>
<dbReference type="NCBIfam" id="NF010925">
    <property type="entry name" value="PRK14345.1"/>
    <property type="match status" value="1"/>
</dbReference>
<accession>A0A7W0C9A1</accession>
<feature type="binding site" evidence="5 8">
    <location>
        <begin position="91"/>
        <end position="98"/>
    </location>
    <ligand>
        <name>substrate</name>
    </ligand>
</feature>
<comment type="function">
    <text evidence="4 5 6">Catalyzes the transfer of endogenously produced octanoic acid from octanoyl-acyl-carrier-protein onto the lipoyl domains of lipoate-dependent enzymes. Lipoyl-ACP can also act as a substrate although octanoyl-ACP is likely to be the physiological substrate.</text>
</comment>
<comment type="caution">
    <text evidence="11">The sequence shown here is derived from an EMBL/GenBank/DDBJ whole genome shotgun (WGS) entry which is preliminary data.</text>
</comment>
<evidence type="ECO:0000256" key="8">
    <source>
        <dbReference type="PIRSR" id="PIRSR016262-2"/>
    </source>
</evidence>
<dbReference type="CDD" id="cd16444">
    <property type="entry name" value="LipB"/>
    <property type="match status" value="1"/>
</dbReference>
<comment type="miscellaneous">
    <text evidence="5">In the reaction, the free carboxyl group of octanoic acid is attached via an amide linkage to the epsilon-amino group of a specific lysine residue of lipoyl domains of lipoate-dependent enzymes.</text>
</comment>
<dbReference type="PIRSF" id="PIRSF016262">
    <property type="entry name" value="LPLase"/>
    <property type="match status" value="1"/>
</dbReference>
<comment type="pathway">
    <text evidence="1 5 6">Protein modification; protein lipoylation via endogenous pathway; protein N(6)-(lipoyl)lysine from octanoyl-[acyl-carrier-protein]: step 1/2.</text>
</comment>
<comment type="catalytic activity">
    <reaction evidence="5 6">
        <text>octanoyl-[ACP] + L-lysyl-[protein] = N(6)-octanoyl-L-lysyl-[protein] + holo-[ACP] + H(+)</text>
        <dbReference type="Rhea" id="RHEA:17665"/>
        <dbReference type="Rhea" id="RHEA-COMP:9636"/>
        <dbReference type="Rhea" id="RHEA-COMP:9685"/>
        <dbReference type="Rhea" id="RHEA-COMP:9752"/>
        <dbReference type="Rhea" id="RHEA-COMP:9928"/>
        <dbReference type="ChEBI" id="CHEBI:15378"/>
        <dbReference type="ChEBI" id="CHEBI:29969"/>
        <dbReference type="ChEBI" id="CHEBI:64479"/>
        <dbReference type="ChEBI" id="CHEBI:78463"/>
        <dbReference type="ChEBI" id="CHEBI:78809"/>
        <dbReference type="EC" id="2.3.1.181"/>
    </reaction>
</comment>
<keyword evidence="2 5" id="KW-0808">Transferase</keyword>
<keyword evidence="11" id="KW-0436">Ligase</keyword>
<dbReference type="InterPro" id="IPR004143">
    <property type="entry name" value="BPL_LPL_catalytic"/>
</dbReference>
<reference evidence="11 12" key="1">
    <citation type="submission" date="2020-07" db="EMBL/GenBank/DDBJ databases">
        <title>Genomic Encyclopedia of Type Strains, Phase IV (KMG-IV): sequencing the most valuable type-strain genomes for metagenomic binning, comparative biology and taxonomic classification.</title>
        <authorList>
            <person name="Goeker M."/>
        </authorList>
    </citation>
    <scope>NUCLEOTIDE SEQUENCE [LARGE SCALE GENOMIC DNA]</scope>
    <source>
        <strain evidence="11 12">DSM 17721</strain>
    </source>
</reference>
<comment type="subcellular location">
    <subcellularLocation>
        <location evidence="5">Cytoplasm</location>
    </subcellularLocation>
</comment>
<dbReference type="Pfam" id="PF21948">
    <property type="entry name" value="LplA-B_cat"/>
    <property type="match status" value="1"/>
</dbReference>
<dbReference type="AlphaFoldDB" id="A0A7W0C9A1"/>
<keyword evidence="5" id="KW-0963">Cytoplasm</keyword>
<feature type="active site" description="Acyl-thioester intermediate" evidence="5 7">
    <location>
        <position position="189"/>
    </location>
</feature>
<evidence type="ECO:0000256" key="9">
    <source>
        <dbReference type="PIRSR" id="PIRSR016262-3"/>
    </source>
</evidence>
<dbReference type="GO" id="GO:0033819">
    <property type="term" value="F:lipoyl(octanoyl) transferase activity"/>
    <property type="evidence" value="ECO:0007669"/>
    <property type="project" value="UniProtKB-EC"/>
</dbReference>